<gene>
    <name evidence="7" type="ORF">Vqi01_10580</name>
</gene>
<organism evidence="7 8">
    <name type="scientific">Micromonospora qiuiae</name>
    <dbReference type="NCBI Taxonomy" id="502268"/>
    <lineage>
        <taxon>Bacteria</taxon>
        <taxon>Bacillati</taxon>
        <taxon>Actinomycetota</taxon>
        <taxon>Actinomycetes</taxon>
        <taxon>Micromonosporales</taxon>
        <taxon>Micromonosporaceae</taxon>
        <taxon>Micromonospora</taxon>
    </lineage>
</organism>
<feature type="transmembrane region" description="Helical" evidence="6">
    <location>
        <begin position="92"/>
        <end position="114"/>
    </location>
</feature>
<dbReference type="RefSeq" id="WP_204033349.1">
    <property type="nucleotide sequence ID" value="NZ_BOPC01000013.1"/>
</dbReference>
<evidence type="ECO:0000313" key="8">
    <source>
        <dbReference type="Proteomes" id="UP000653076"/>
    </source>
</evidence>
<comment type="subcellular location">
    <subcellularLocation>
        <location evidence="1">Cell membrane</location>
        <topology evidence="1">Multi-pass membrane protein</topology>
    </subcellularLocation>
</comment>
<evidence type="ECO:0000256" key="6">
    <source>
        <dbReference type="SAM" id="Phobius"/>
    </source>
</evidence>
<keyword evidence="2" id="KW-1003">Cell membrane</keyword>
<dbReference type="Pfam" id="PF02653">
    <property type="entry name" value="BPD_transp_2"/>
    <property type="match status" value="1"/>
</dbReference>
<sequence length="426" mass="44589">MSTTAVPDVAVAPVDEGFWTRTRKVGLVLVALGLLATVLFGALATDATARFTLSEDAAGAALEIHGTFGAVLFGLITLAAGGAMLAGPPKRWFIPLLAMGLVGFVLSFLCWQVSDAPAGQNFMPLVNIVRGTFLLALPLIFGALAGVLCERSGVVNVAIEGQLLMGAFSGALFGSISGNVWVGLVAAAIGGSFISLLLAVFSIRYLVDQVVMGIVLNLLALGITGFLYERLMQTDAARYNSAPRFSNWEIPLLSDIPVLGPALFRGNIFLYLALLLVLVIHIGLFRTRWGLRTRSVGEHPTAADTLGVKVLGLRYRNVIMAGAVAGIGGASYTLALFSFTKNMIGGKGFIALAALIFGRWSPTGALLAALFFGFADQLATYLGAINSIIPGQFLAMLPYLATILAVAGLVGRVRAPAADGKPYIKG</sequence>
<keyword evidence="3 6" id="KW-0812">Transmembrane</keyword>
<proteinExistence type="predicted"/>
<keyword evidence="8" id="KW-1185">Reference proteome</keyword>
<feature type="transmembrane region" description="Helical" evidence="6">
    <location>
        <begin position="126"/>
        <end position="147"/>
    </location>
</feature>
<feature type="transmembrane region" description="Helical" evidence="6">
    <location>
        <begin position="318"/>
        <end position="337"/>
    </location>
</feature>
<keyword evidence="4 6" id="KW-1133">Transmembrane helix</keyword>
<feature type="transmembrane region" description="Helical" evidence="6">
    <location>
        <begin position="268"/>
        <end position="285"/>
    </location>
</feature>
<accession>A0ABQ4J788</accession>
<reference evidence="7 8" key="1">
    <citation type="submission" date="2021-01" db="EMBL/GenBank/DDBJ databases">
        <title>Whole genome shotgun sequence of Verrucosispora qiuiae NBRC 106684.</title>
        <authorList>
            <person name="Komaki H."/>
            <person name="Tamura T."/>
        </authorList>
    </citation>
    <scope>NUCLEOTIDE SEQUENCE [LARGE SCALE GENOMIC DNA]</scope>
    <source>
        <strain evidence="7 8">NBRC 106684</strain>
    </source>
</reference>
<dbReference type="PANTHER" id="PTHR43370">
    <property type="entry name" value="SUGAR ABC TRANSPORTER INTEGRAL MEMBRANE PROTEIN-RELATED"/>
    <property type="match status" value="1"/>
</dbReference>
<protein>
    <submittedName>
        <fullName evidence="7">ABC transporter permease</fullName>
    </submittedName>
</protein>
<feature type="transmembrane region" description="Helical" evidence="6">
    <location>
        <begin position="64"/>
        <end position="85"/>
    </location>
</feature>
<comment type="caution">
    <text evidence="7">The sequence shown here is derived from an EMBL/GenBank/DDBJ whole genome shotgun (WGS) entry which is preliminary data.</text>
</comment>
<feature type="transmembrane region" description="Helical" evidence="6">
    <location>
        <begin position="393"/>
        <end position="413"/>
    </location>
</feature>
<evidence type="ECO:0000256" key="1">
    <source>
        <dbReference type="ARBA" id="ARBA00004651"/>
    </source>
</evidence>
<feature type="transmembrane region" description="Helical" evidence="6">
    <location>
        <begin position="210"/>
        <end position="228"/>
    </location>
</feature>
<feature type="transmembrane region" description="Helical" evidence="6">
    <location>
        <begin position="349"/>
        <end position="372"/>
    </location>
</feature>
<dbReference type="PANTHER" id="PTHR43370:SF1">
    <property type="entry name" value="GUANOSINE ABC TRANSPORTER PERMEASE PROTEIN NUPQ"/>
    <property type="match status" value="1"/>
</dbReference>
<feature type="transmembrane region" description="Helical" evidence="6">
    <location>
        <begin position="154"/>
        <end position="174"/>
    </location>
</feature>
<feature type="transmembrane region" description="Helical" evidence="6">
    <location>
        <begin position="180"/>
        <end position="203"/>
    </location>
</feature>
<evidence type="ECO:0000313" key="7">
    <source>
        <dbReference type="EMBL" id="GIJ25896.1"/>
    </source>
</evidence>
<evidence type="ECO:0000256" key="5">
    <source>
        <dbReference type="ARBA" id="ARBA00023136"/>
    </source>
</evidence>
<keyword evidence="5 6" id="KW-0472">Membrane</keyword>
<dbReference type="EMBL" id="BOPC01000013">
    <property type="protein sequence ID" value="GIJ25896.1"/>
    <property type="molecule type" value="Genomic_DNA"/>
</dbReference>
<name>A0ABQ4J788_9ACTN</name>
<dbReference type="Proteomes" id="UP000653076">
    <property type="component" value="Unassembled WGS sequence"/>
</dbReference>
<feature type="transmembrane region" description="Helical" evidence="6">
    <location>
        <begin position="25"/>
        <end position="44"/>
    </location>
</feature>
<evidence type="ECO:0000256" key="2">
    <source>
        <dbReference type="ARBA" id="ARBA00022475"/>
    </source>
</evidence>
<evidence type="ECO:0000256" key="4">
    <source>
        <dbReference type="ARBA" id="ARBA00022989"/>
    </source>
</evidence>
<dbReference type="InterPro" id="IPR001851">
    <property type="entry name" value="ABC_transp_permease"/>
</dbReference>
<dbReference type="CDD" id="cd06580">
    <property type="entry name" value="TM_PBP1_transp_TpRbsC_like"/>
    <property type="match status" value="1"/>
</dbReference>
<evidence type="ECO:0000256" key="3">
    <source>
        <dbReference type="ARBA" id="ARBA00022692"/>
    </source>
</evidence>